<dbReference type="Proteomes" id="UP001233360">
    <property type="component" value="Unassembled WGS sequence"/>
</dbReference>
<dbReference type="SUPFAM" id="SSF52096">
    <property type="entry name" value="ClpP/crotonase"/>
    <property type="match status" value="1"/>
</dbReference>
<evidence type="ECO:0000256" key="1">
    <source>
        <dbReference type="ARBA" id="ARBA00005254"/>
    </source>
</evidence>
<dbReference type="Pfam" id="PF00378">
    <property type="entry name" value="ECH_1"/>
    <property type="match status" value="1"/>
</dbReference>
<dbReference type="InterPro" id="IPR001753">
    <property type="entry name" value="Enoyl-CoA_hydra/iso"/>
</dbReference>
<dbReference type="CDD" id="cd06558">
    <property type="entry name" value="crotonase-like"/>
    <property type="match status" value="1"/>
</dbReference>
<sequence length="367" mass="40342">MELVYSKHAGMRLDEPENFKAFKLVLEGFELGERPAIADFDYDSNDHVWIPPSQVLQFATSDAWRSQFHKMIEGAAKYGWIHPDTQAIKAHIQWQSASNLPELNQVPEQSLVVVRQEHGYTVITLNRPEKLNALTRPMLQALKDAVLAATQDHACRAILITGNGRGFCTGQDLNERRDLEQAVDLGESLIQFYNPIITAIDQANKPVVCAVNGVAAGAGVGLALACDIVLAADDARFIQSFSKIGLAPDAGISWHLPRLIGSARTKALTILAEPISAVQAQEWGMIWATLPSEKLHSEAEALVKQLSQRPTLSFAAIKQAHRSTAINTLQQQLDLEATLQQKVGWSEDYKRGVQAFFDGTTAQLTGQ</sequence>
<protein>
    <submittedName>
        <fullName evidence="2">2-(1,2-epoxy-1,2-dihydrophenyl)acetyl-CoA isomerase</fullName>
        <ecNumber evidence="2">5.3.3.18</ecNumber>
    </submittedName>
</protein>
<dbReference type="InterPro" id="IPR029045">
    <property type="entry name" value="ClpP/crotonase-like_dom_sf"/>
</dbReference>
<dbReference type="PANTHER" id="PTHR43802:SF1">
    <property type="entry name" value="IP11341P-RELATED"/>
    <property type="match status" value="1"/>
</dbReference>
<name>A0ABU0USD9_ACIBI</name>
<dbReference type="GO" id="GO:0016853">
    <property type="term" value="F:isomerase activity"/>
    <property type="evidence" value="ECO:0007669"/>
    <property type="project" value="UniProtKB-KW"/>
</dbReference>
<proteinExistence type="inferred from homology"/>
<comment type="similarity">
    <text evidence="1">Belongs to the enoyl-CoA hydratase/isomerase family.</text>
</comment>
<evidence type="ECO:0000313" key="3">
    <source>
        <dbReference type="Proteomes" id="UP001233360"/>
    </source>
</evidence>
<dbReference type="Gene3D" id="3.90.226.10">
    <property type="entry name" value="2-enoyl-CoA Hydratase, Chain A, domain 1"/>
    <property type="match status" value="1"/>
</dbReference>
<dbReference type="EC" id="5.3.3.18" evidence="2"/>
<accession>A0ABU0USD9</accession>
<dbReference type="InterPro" id="IPR014748">
    <property type="entry name" value="Enoyl-CoA_hydra_C"/>
</dbReference>
<reference evidence="2 3" key="1">
    <citation type="submission" date="2023-07" db="EMBL/GenBank/DDBJ databases">
        <title>Functional and genomic diversity of the sorghum phyllosphere microbiome.</title>
        <authorList>
            <person name="Shade A."/>
        </authorList>
    </citation>
    <scope>NUCLEOTIDE SEQUENCE [LARGE SCALE GENOMIC DNA]</scope>
    <source>
        <strain evidence="2 3">SORGH_AS_0887</strain>
    </source>
</reference>
<keyword evidence="2" id="KW-0413">Isomerase</keyword>
<dbReference type="Gene3D" id="1.10.12.10">
    <property type="entry name" value="Lyase 2-enoyl-coa Hydratase, Chain A, domain 2"/>
    <property type="match status" value="1"/>
</dbReference>
<gene>
    <name evidence="2" type="ORF">QE380_000395</name>
</gene>
<dbReference type="RefSeq" id="WP_307001689.1">
    <property type="nucleotide sequence ID" value="NZ_JAUTBK010000002.1"/>
</dbReference>
<keyword evidence="3" id="KW-1185">Reference proteome</keyword>
<comment type="caution">
    <text evidence="2">The sequence shown here is derived from an EMBL/GenBank/DDBJ whole genome shotgun (WGS) entry which is preliminary data.</text>
</comment>
<evidence type="ECO:0000313" key="2">
    <source>
        <dbReference type="EMBL" id="MDQ1207472.1"/>
    </source>
</evidence>
<organism evidence="2 3">
    <name type="scientific">Acinetobacter baylyi</name>
    <dbReference type="NCBI Taxonomy" id="202950"/>
    <lineage>
        <taxon>Bacteria</taxon>
        <taxon>Pseudomonadati</taxon>
        <taxon>Pseudomonadota</taxon>
        <taxon>Gammaproteobacteria</taxon>
        <taxon>Moraxellales</taxon>
        <taxon>Moraxellaceae</taxon>
        <taxon>Acinetobacter</taxon>
    </lineage>
</organism>
<dbReference type="PANTHER" id="PTHR43802">
    <property type="entry name" value="ENOYL-COA HYDRATASE"/>
    <property type="match status" value="1"/>
</dbReference>
<dbReference type="EMBL" id="JAUTBK010000002">
    <property type="protein sequence ID" value="MDQ1207472.1"/>
    <property type="molecule type" value="Genomic_DNA"/>
</dbReference>